<dbReference type="SUPFAM" id="SSF46689">
    <property type="entry name" value="Homeodomain-like"/>
    <property type="match status" value="1"/>
</dbReference>
<feature type="domain" description="Integrase catalytic" evidence="1">
    <location>
        <begin position="159"/>
        <end position="338"/>
    </location>
</feature>
<protein>
    <recommendedName>
        <fullName evidence="1">Integrase catalytic domain-containing protein</fullName>
    </recommendedName>
</protein>
<dbReference type="Pfam" id="PF13683">
    <property type="entry name" value="rve_3"/>
    <property type="match status" value="1"/>
</dbReference>
<evidence type="ECO:0000313" key="3">
    <source>
        <dbReference type="Proteomes" id="UP001500064"/>
    </source>
</evidence>
<dbReference type="Proteomes" id="UP001500064">
    <property type="component" value="Unassembled WGS sequence"/>
</dbReference>
<dbReference type="InterPro" id="IPR036397">
    <property type="entry name" value="RNaseH_sf"/>
</dbReference>
<dbReference type="Gene3D" id="3.30.420.10">
    <property type="entry name" value="Ribonuclease H-like superfamily/Ribonuclease H"/>
    <property type="match status" value="1"/>
</dbReference>
<dbReference type="PROSITE" id="PS50994">
    <property type="entry name" value="INTEGRASE"/>
    <property type="match status" value="1"/>
</dbReference>
<reference evidence="2 3" key="1">
    <citation type="journal article" date="2019" name="Int. J. Syst. Evol. Microbiol.">
        <title>The Global Catalogue of Microorganisms (GCM) 10K type strain sequencing project: providing services to taxonomists for standard genome sequencing and annotation.</title>
        <authorList>
            <consortium name="The Broad Institute Genomics Platform"/>
            <consortium name="The Broad Institute Genome Sequencing Center for Infectious Disease"/>
            <person name="Wu L."/>
            <person name="Ma J."/>
        </authorList>
    </citation>
    <scope>NUCLEOTIDE SEQUENCE [LARGE SCALE GENOMIC DNA]</scope>
    <source>
        <strain evidence="2 3">JCM 13929</strain>
    </source>
</reference>
<proteinExistence type="predicted"/>
<dbReference type="SUPFAM" id="SSF53098">
    <property type="entry name" value="Ribonuclease H-like"/>
    <property type="match status" value="1"/>
</dbReference>
<evidence type="ECO:0000313" key="2">
    <source>
        <dbReference type="EMBL" id="GAA1686307.1"/>
    </source>
</evidence>
<dbReference type="EMBL" id="BAAAMU010000149">
    <property type="protein sequence ID" value="GAA1686307.1"/>
    <property type="molecule type" value="Genomic_DNA"/>
</dbReference>
<name>A0ABN2HDU5_9ACTN</name>
<gene>
    <name evidence="2" type="ORF">GCM10009733_098710</name>
</gene>
<dbReference type="RefSeq" id="WP_346114077.1">
    <property type="nucleotide sequence ID" value="NZ_BAAAMU010000149.1"/>
</dbReference>
<keyword evidence="3" id="KW-1185">Reference proteome</keyword>
<dbReference type="InterPro" id="IPR012337">
    <property type="entry name" value="RNaseH-like_sf"/>
</dbReference>
<sequence>MLLRLAYLTVMNAFAALRLLPMGNRDKDVEILAPRHQITVLERQLGADARVRFAPEDRAFLAALLTSLPREVLRRLRPLIQPDTVLRWHCDLMRRRHGRTCRPKRRGRPPTVRSIRVLVLRLVRENPSWGYRRVHGELITLGIKVAPSTVWEILKQEGLDPAPDRASTTWADFLRSQADVLMAADFIETITLNGQRQYILAVIEHATRRVRVLGTTAHPSANWVIQAIRNLVMDLEGAGCRARFLIRDRDGKFPALMDEILAEAGIETVLTGIRMPRMNSIMERWVQSCRHELLDRCLLWNEHHLRHALREYEHFYNQHRAHQALHQAAPLRTAPDPITDPEQFTDLNICRRDRLGGVLHEYSQAA</sequence>
<dbReference type="InterPro" id="IPR001584">
    <property type="entry name" value="Integrase_cat-core"/>
</dbReference>
<dbReference type="InterPro" id="IPR009057">
    <property type="entry name" value="Homeodomain-like_sf"/>
</dbReference>
<accession>A0ABN2HDU5</accession>
<comment type="caution">
    <text evidence="2">The sequence shown here is derived from an EMBL/GenBank/DDBJ whole genome shotgun (WGS) entry which is preliminary data.</text>
</comment>
<organism evidence="2 3">
    <name type="scientific">Nonomuraea maheshkhaliensis</name>
    <dbReference type="NCBI Taxonomy" id="419590"/>
    <lineage>
        <taxon>Bacteria</taxon>
        <taxon>Bacillati</taxon>
        <taxon>Actinomycetota</taxon>
        <taxon>Actinomycetes</taxon>
        <taxon>Streptosporangiales</taxon>
        <taxon>Streptosporangiaceae</taxon>
        <taxon>Nonomuraea</taxon>
    </lineage>
</organism>
<evidence type="ECO:0000259" key="1">
    <source>
        <dbReference type="PROSITE" id="PS50994"/>
    </source>
</evidence>